<feature type="transmembrane region" description="Helical" evidence="1">
    <location>
        <begin position="6"/>
        <end position="30"/>
    </location>
</feature>
<organism evidence="2">
    <name type="scientific">viral metagenome</name>
    <dbReference type="NCBI Taxonomy" id="1070528"/>
    <lineage>
        <taxon>unclassified sequences</taxon>
        <taxon>metagenomes</taxon>
        <taxon>organismal metagenomes</taxon>
    </lineage>
</organism>
<evidence type="ECO:0000313" key="2">
    <source>
        <dbReference type="EMBL" id="QHT26147.1"/>
    </source>
</evidence>
<protein>
    <submittedName>
        <fullName evidence="2">Uncharacterized protein</fullName>
    </submittedName>
</protein>
<keyword evidence="1" id="KW-0812">Transmembrane</keyword>
<reference evidence="2" key="1">
    <citation type="journal article" date="2020" name="Nature">
        <title>Giant virus diversity and host interactions through global metagenomics.</title>
        <authorList>
            <person name="Schulz F."/>
            <person name="Roux S."/>
            <person name="Paez-Espino D."/>
            <person name="Jungbluth S."/>
            <person name="Walsh D.A."/>
            <person name="Denef V.J."/>
            <person name="McMahon K.D."/>
            <person name="Konstantinidis K.T."/>
            <person name="Eloe-Fadrosh E.A."/>
            <person name="Kyrpides N.C."/>
            <person name="Woyke T."/>
        </authorList>
    </citation>
    <scope>NUCLEOTIDE SEQUENCE</scope>
    <source>
        <strain evidence="2">GVMAG-M-3300023179-27</strain>
    </source>
</reference>
<keyword evidence="1" id="KW-1133">Transmembrane helix</keyword>
<evidence type="ECO:0000256" key="1">
    <source>
        <dbReference type="SAM" id="Phobius"/>
    </source>
</evidence>
<proteinExistence type="predicted"/>
<feature type="transmembrane region" description="Helical" evidence="1">
    <location>
        <begin position="58"/>
        <end position="80"/>
    </location>
</feature>
<name>A0A6C0EAD7_9ZZZZ</name>
<sequence>MSYIYLYAFLLFLLVILYFTYGFGMCLYNLSCDYVNNLQRDFFDVDTYKTYALNVLKLFWYSFSIVYLIYLSISICAYLFDVSESTTYLSLYQKLPEFNRCSKWHY</sequence>
<accession>A0A6C0EAD7</accession>
<dbReference type="AlphaFoldDB" id="A0A6C0EAD7"/>
<keyword evidence="1" id="KW-0472">Membrane</keyword>
<dbReference type="EMBL" id="MN739779">
    <property type="protein sequence ID" value="QHT26147.1"/>
    <property type="molecule type" value="Genomic_DNA"/>
</dbReference>